<dbReference type="AlphaFoldDB" id="A0A329TIZ8"/>
<gene>
    <name evidence="3" type="ORF">C4N26_10515</name>
    <name evidence="2" type="ORF">C4N27_09795</name>
    <name evidence="1" type="ORF">KHW66_03755</name>
</gene>
<evidence type="ECO:0000313" key="3">
    <source>
        <dbReference type="EMBL" id="RAW53588.1"/>
    </source>
</evidence>
<dbReference type="PANTHER" id="PTHR43479:SF7">
    <property type="entry name" value="TETR-FAMILY TRANSCRIPTIONAL REGULATOR"/>
    <property type="match status" value="1"/>
</dbReference>
<dbReference type="InterPro" id="IPR050624">
    <property type="entry name" value="HTH-type_Tx_Regulator"/>
</dbReference>
<dbReference type="InterPro" id="IPR009057">
    <property type="entry name" value="Homeodomain-like_sf"/>
</dbReference>
<evidence type="ECO:0000313" key="1">
    <source>
        <dbReference type="EMBL" id="MBS5687195.1"/>
    </source>
</evidence>
<accession>A0A329TIZ8</accession>
<reference evidence="1" key="2">
    <citation type="submission" date="2021-02" db="EMBL/GenBank/DDBJ databases">
        <title>Infant gut strain persistence is associated with maternal origin, phylogeny, and functional potential including surface adhesion and iron acquisition.</title>
        <authorList>
            <person name="Lou Y.C."/>
        </authorList>
    </citation>
    <scope>NUCLEOTIDE SEQUENCE</scope>
    <source>
        <strain evidence="1">L3_101_367G1_dasL3_101_367G1_metabat.metabat.26</strain>
    </source>
</reference>
<proteinExistence type="predicted"/>
<dbReference type="SUPFAM" id="SSF46689">
    <property type="entry name" value="Homeodomain-like"/>
    <property type="match status" value="1"/>
</dbReference>
<evidence type="ECO:0000313" key="2">
    <source>
        <dbReference type="EMBL" id="RAW48933.1"/>
    </source>
</evidence>
<dbReference type="EMBL" id="JAGZAM010000005">
    <property type="protein sequence ID" value="MBS5687195.1"/>
    <property type="molecule type" value="Genomic_DNA"/>
</dbReference>
<dbReference type="Proteomes" id="UP000733372">
    <property type="component" value="Unassembled WGS sequence"/>
</dbReference>
<dbReference type="EMBL" id="PRLB01000010">
    <property type="protein sequence ID" value="RAW53588.1"/>
    <property type="molecule type" value="Genomic_DNA"/>
</dbReference>
<evidence type="ECO:0000313" key="5">
    <source>
        <dbReference type="Proteomes" id="UP000251144"/>
    </source>
</evidence>
<comment type="caution">
    <text evidence="3">The sequence shown here is derived from an EMBL/GenBank/DDBJ whole genome shotgun (WGS) entry which is preliminary data.</text>
</comment>
<organism evidence="3 5">
    <name type="scientific">Faecalibacterium prausnitzii</name>
    <dbReference type="NCBI Taxonomy" id="853"/>
    <lineage>
        <taxon>Bacteria</taxon>
        <taxon>Bacillati</taxon>
        <taxon>Bacillota</taxon>
        <taxon>Clostridia</taxon>
        <taxon>Eubacteriales</taxon>
        <taxon>Oscillospiraceae</taxon>
        <taxon>Faecalibacterium</taxon>
    </lineage>
</organism>
<dbReference type="Proteomes" id="UP000251144">
    <property type="component" value="Unassembled WGS sequence"/>
</dbReference>
<dbReference type="RefSeq" id="WP_149794361.1">
    <property type="nucleotide sequence ID" value="NZ_CP026548.1"/>
</dbReference>
<dbReference type="EMBL" id="PRLA01000007">
    <property type="protein sequence ID" value="RAW48933.1"/>
    <property type="molecule type" value="Genomic_DNA"/>
</dbReference>
<dbReference type="OrthoDB" id="9810250at2"/>
<protein>
    <submittedName>
        <fullName evidence="3">TetR family transcriptional regulator</fullName>
    </submittedName>
    <submittedName>
        <fullName evidence="1">TetR/AcrR family transcriptional regulator</fullName>
    </submittedName>
</protein>
<sequence>MDIRIARTDRAIEQAFMELREKNPLEKIKIKDLCAMACINKSTFYAHYEDIYALANALENKLIESILASVPRTNDSVALHQAETLTRELFHAFMQNQRAVNILFSGSRQGIFANSIEKGLRQRFEEADPTFAADLNRGILLSFCVQGCFYAFANNSSRMDESKLVELLGAIAKAAQSIEF</sequence>
<dbReference type="PANTHER" id="PTHR43479">
    <property type="entry name" value="ACREF/ENVCD OPERON REPRESSOR-RELATED"/>
    <property type="match status" value="1"/>
</dbReference>
<name>A0A329TIZ8_9FIRM</name>
<dbReference type="Gene3D" id="1.10.357.10">
    <property type="entry name" value="Tetracycline Repressor, domain 2"/>
    <property type="match status" value="1"/>
</dbReference>
<dbReference type="Proteomes" id="UP000250997">
    <property type="component" value="Unassembled WGS sequence"/>
</dbReference>
<evidence type="ECO:0000313" key="4">
    <source>
        <dbReference type="Proteomes" id="UP000250997"/>
    </source>
</evidence>
<reference evidence="4 5" key="1">
    <citation type="submission" date="2018-02" db="EMBL/GenBank/DDBJ databases">
        <title>Complete genome sequencing of Faecalibacterium prausnitzii strains isolated from the human gut.</title>
        <authorList>
            <person name="Fitzgerald B.C."/>
            <person name="Shkoporov A.N."/>
            <person name="Ross P.R."/>
            <person name="Hill C."/>
        </authorList>
    </citation>
    <scope>NUCLEOTIDE SEQUENCE [LARGE SCALE GENOMIC DNA]</scope>
    <source>
        <strain evidence="2 4">APC942/18-1</strain>
        <strain evidence="3 5">APC942/32-1</strain>
    </source>
</reference>